<keyword evidence="1" id="KW-0805">Transcription regulation</keyword>
<reference evidence="4 5" key="1">
    <citation type="journal article" date="2011" name="Stand. Genomic Sci.">
        <title>High quality draft genome sequence of Segniliparus rugosus CDC 945(T)= (ATCC BAA-974(T)).</title>
        <authorList>
            <person name="Earl A.M."/>
            <person name="Desjardins C.A."/>
            <person name="Fitzgerald M.G."/>
            <person name="Arachchi H.M."/>
            <person name="Zeng Q."/>
            <person name="Mehta T."/>
            <person name="Griggs A."/>
            <person name="Birren B.W."/>
            <person name="Toney N.C."/>
            <person name="Carr J."/>
            <person name="Posey J."/>
            <person name="Butler W.R."/>
        </authorList>
    </citation>
    <scope>NUCLEOTIDE SEQUENCE [LARGE SCALE GENOMIC DNA]</scope>
    <source>
        <strain evidence="5">ATCC BAA-974 / DSM 45345 / CCUG 50838 / CIP 108380 / JCM 13579 / CDC 945</strain>
    </source>
</reference>
<dbReference type="InterPro" id="IPR025996">
    <property type="entry name" value="MT1864/Rv1816-like_C"/>
</dbReference>
<sequence length="199" mass="21005">MAPAAVYRYFSSQAELISALCVDGYAELGDAMAAAVESHAADPADVRFWAAFHAFRRWALANRNEFALLFGTPIPGFRAETEATGPAAGRVIAIVYTAFDEALREGSADTDGCFSPVDPVPGELGAYFLFGQGGAQGLRRAAIAVNGFCSVLGFLVGEVFGSASRLIGSVDELYAAHLRTVMVGMGFSRERVALLPDLA</sequence>
<dbReference type="EMBL" id="ACZI02000003">
    <property type="protein sequence ID" value="ERG69204.1"/>
    <property type="molecule type" value="Genomic_DNA"/>
</dbReference>
<comment type="caution">
    <text evidence="4">The sequence shown here is derived from an EMBL/GenBank/DDBJ whole genome shotgun (WGS) entry which is preliminary data.</text>
</comment>
<dbReference type="HOGENOM" id="CLU_069356_9_1_11"/>
<dbReference type="AlphaFoldDB" id="U1N4T7"/>
<dbReference type="SUPFAM" id="SSF48498">
    <property type="entry name" value="Tetracyclin repressor-like, C-terminal domain"/>
    <property type="match status" value="1"/>
</dbReference>
<evidence type="ECO:0000313" key="4">
    <source>
        <dbReference type="EMBL" id="ERG69204.1"/>
    </source>
</evidence>
<proteinExistence type="predicted"/>
<organism evidence="4 5">
    <name type="scientific">Segniliparus rugosus (strain ATCC BAA-974 / DSM 45345 / CCUG 50838 / CIP 108380 / JCM 13579 / CDC 945)</name>
    <dbReference type="NCBI Taxonomy" id="679197"/>
    <lineage>
        <taxon>Bacteria</taxon>
        <taxon>Bacillati</taxon>
        <taxon>Actinomycetota</taxon>
        <taxon>Actinomycetes</taxon>
        <taxon>Mycobacteriales</taxon>
        <taxon>Segniliparaceae</taxon>
        <taxon>Segniliparus</taxon>
    </lineage>
</organism>
<dbReference type="Proteomes" id="UP000004816">
    <property type="component" value="Unassembled WGS sequence"/>
</dbReference>
<evidence type="ECO:0000256" key="2">
    <source>
        <dbReference type="ARBA" id="ARBA00023163"/>
    </source>
</evidence>
<keyword evidence="5" id="KW-1185">Reference proteome</keyword>
<evidence type="ECO:0000256" key="1">
    <source>
        <dbReference type="ARBA" id="ARBA00023015"/>
    </source>
</evidence>
<keyword evidence="2" id="KW-0804">Transcription</keyword>
<evidence type="ECO:0000259" key="3">
    <source>
        <dbReference type="Pfam" id="PF13305"/>
    </source>
</evidence>
<protein>
    <recommendedName>
        <fullName evidence="3">HTH-type transcriptional regulator MT1864/Rv1816-like C-terminal domain-containing protein</fullName>
    </recommendedName>
</protein>
<gene>
    <name evidence="4" type="ORF">HMPREF9336_04348</name>
</gene>
<accession>U1N4T7</accession>
<dbReference type="InterPro" id="IPR036271">
    <property type="entry name" value="Tet_transcr_reg_TetR-rel_C_sf"/>
</dbReference>
<evidence type="ECO:0000313" key="5">
    <source>
        <dbReference type="Proteomes" id="UP000004816"/>
    </source>
</evidence>
<name>U1N4T7_SEGRC</name>
<dbReference type="Gene3D" id="1.10.357.10">
    <property type="entry name" value="Tetracycline Repressor, domain 2"/>
    <property type="match status" value="1"/>
</dbReference>
<dbReference type="STRING" id="679197.HMPREF9336_04348"/>
<dbReference type="eggNOG" id="COG1309">
    <property type="taxonomic scope" value="Bacteria"/>
</dbReference>
<dbReference type="Pfam" id="PF13305">
    <property type="entry name" value="TetR_C_33"/>
    <property type="match status" value="1"/>
</dbReference>
<feature type="domain" description="HTH-type transcriptional regulator MT1864/Rv1816-like C-terminal" evidence="3">
    <location>
        <begin position="50"/>
        <end position="180"/>
    </location>
</feature>